<feature type="compositionally biased region" description="Polar residues" evidence="1">
    <location>
        <begin position="58"/>
        <end position="68"/>
    </location>
</feature>
<evidence type="ECO:0000313" key="3">
    <source>
        <dbReference type="Proteomes" id="UP000062519"/>
    </source>
</evidence>
<evidence type="ECO:0000313" key="2">
    <source>
        <dbReference type="EMBL" id="AOJ04425.1"/>
    </source>
</evidence>
<keyword evidence="3" id="KW-1185">Reference proteome</keyword>
<reference evidence="2 3" key="1">
    <citation type="submission" date="2015-12" db="EMBL/GenBank/DDBJ databases">
        <title>Diversity of Burkholderia near neighbor genomes.</title>
        <authorList>
            <person name="Sahl J."/>
            <person name="Wagner D."/>
            <person name="Keim P."/>
        </authorList>
    </citation>
    <scope>NUCLEOTIDE SEQUENCE [LARGE SCALE GENOMIC DNA]</scope>
    <source>
        <strain evidence="2 3">BDU6</strain>
    </source>
</reference>
<accession>A0A1B4FL95</accession>
<sequence>MHAVPCTGSPVRARAGAFAAAGAFGAGRAGRGCAAAGRPRGAQPCDRPAPSAAERAAHQSTSPTQSFRQEYLHP</sequence>
<feature type="compositionally biased region" description="Low complexity" evidence="1">
    <location>
        <begin position="31"/>
        <end position="42"/>
    </location>
</feature>
<proteinExistence type="predicted"/>
<name>A0A1B4FL95_9BURK</name>
<dbReference type="EMBL" id="CP013387">
    <property type="protein sequence ID" value="AOJ04425.1"/>
    <property type="molecule type" value="Genomic_DNA"/>
</dbReference>
<feature type="region of interest" description="Disordered" evidence="1">
    <location>
        <begin position="28"/>
        <end position="74"/>
    </location>
</feature>
<evidence type="ECO:0000256" key="1">
    <source>
        <dbReference type="SAM" id="MobiDB-lite"/>
    </source>
</evidence>
<dbReference type="AlphaFoldDB" id="A0A1B4FL95"/>
<organism evidence="2 3">
    <name type="scientific">Burkholderia mayonis</name>
    <dbReference type="NCBI Taxonomy" id="1385591"/>
    <lineage>
        <taxon>Bacteria</taxon>
        <taxon>Pseudomonadati</taxon>
        <taxon>Pseudomonadota</taxon>
        <taxon>Betaproteobacteria</taxon>
        <taxon>Burkholderiales</taxon>
        <taxon>Burkholderiaceae</taxon>
        <taxon>Burkholderia</taxon>
        <taxon>pseudomallei group</taxon>
    </lineage>
</organism>
<protein>
    <submittedName>
        <fullName evidence="2">Uncharacterized protein</fullName>
    </submittedName>
</protein>
<dbReference type="Proteomes" id="UP000062519">
    <property type="component" value="Chromosome 2"/>
</dbReference>
<gene>
    <name evidence="2" type="ORF">WS70_21560</name>
</gene>
<dbReference type="KEGG" id="buu:WS70_21560"/>